<dbReference type="CDD" id="cd19481">
    <property type="entry name" value="RecA-like_protease"/>
    <property type="match status" value="1"/>
</dbReference>
<evidence type="ECO:0000313" key="5">
    <source>
        <dbReference type="Proteomes" id="UP001357485"/>
    </source>
</evidence>
<evidence type="ECO:0000313" key="4">
    <source>
        <dbReference type="EMBL" id="KAK5245880.1"/>
    </source>
</evidence>
<reference evidence="4 5" key="1">
    <citation type="submission" date="2023-08" db="EMBL/GenBank/DDBJ databases">
        <title>Black Yeasts Isolated from many extreme environments.</title>
        <authorList>
            <person name="Coleine C."/>
            <person name="Stajich J.E."/>
            <person name="Selbmann L."/>
        </authorList>
    </citation>
    <scope>NUCLEOTIDE SEQUENCE [LARGE SCALE GENOMIC DNA]</scope>
    <source>
        <strain evidence="4 5">CCFEE 536</strain>
    </source>
</reference>
<dbReference type="Pfam" id="PF00004">
    <property type="entry name" value="AAA"/>
    <property type="match status" value="1"/>
</dbReference>
<feature type="domain" description="ATPase AAA-type core" evidence="3">
    <location>
        <begin position="116"/>
        <end position="234"/>
    </location>
</feature>
<dbReference type="Gene3D" id="3.40.50.300">
    <property type="entry name" value="P-loop containing nucleotide triphosphate hydrolases"/>
    <property type="match status" value="1"/>
</dbReference>
<dbReference type="SUPFAM" id="SSF52540">
    <property type="entry name" value="P-loop containing nucleoside triphosphate hydrolases"/>
    <property type="match status" value="1"/>
</dbReference>
<proteinExistence type="predicted"/>
<dbReference type="InterPro" id="IPR050221">
    <property type="entry name" value="26S_Proteasome_ATPase"/>
</dbReference>
<keyword evidence="2" id="KW-0067">ATP-binding</keyword>
<gene>
    <name evidence="4" type="ORF">LTR16_007204</name>
</gene>
<evidence type="ECO:0000259" key="3">
    <source>
        <dbReference type="Pfam" id="PF00004"/>
    </source>
</evidence>
<organism evidence="4 5">
    <name type="scientific">Cryomyces antarcticus</name>
    <dbReference type="NCBI Taxonomy" id="329879"/>
    <lineage>
        <taxon>Eukaryota</taxon>
        <taxon>Fungi</taxon>
        <taxon>Dikarya</taxon>
        <taxon>Ascomycota</taxon>
        <taxon>Pezizomycotina</taxon>
        <taxon>Dothideomycetes</taxon>
        <taxon>Dothideomycetes incertae sedis</taxon>
        <taxon>Cryomyces</taxon>
    </lineage>
</organism>
<dbReference type="InterPro" id="IPR003959">
    <property type="entry name" value="ATPase_AAA_core"/>
</dbReference>
<comment type="caution">
    <text evidence="4">The sequence shown here is derived from an EMBL/GenBank/DDBJ whole genome shotgun (WGS) entry which is preliminary data.</text>
</comment>
<name>A0ABR0LVA9_9PEZI</name>
<sequence length="242" mass="27582">WNGEDFIVYIIASAYSSFQYVLKEPKPGENTLSNSKATDALIKAVGDWQYAQIDAIYVYDMFWIRSTELWNEVQKATWDNVILAADMKEELTAVSKRFFDSKDVYEDIGVPWKRGLIFHGPAGNGKTISIKALMHTLYDRKDPIPTLYVKSAPATFHIRNVFAMARRMSPCLLVFEDVDTIVTPQTRSYFFNEVDGLEKNDGILMVASTNHLDQLDPGLSKRPSRFDRKYLFPLPSEASCSL</sequence>
<evidence type="ECO:0000256" key="2">
    <source>
        <dbReference type="ARBA" id="ARBA00022840"/>
    </source>
</evidence>
<feature type="non-terminal residue" evidence="4">
    <location>
        <position position="1"/>
    </location>
</feature>
<accession>A0ABR0LVA9</accession>
<protein>
    <recommendedName>
        <fullName evidence="3">ATPase AAA-type core domain-containing protein</fullName>
    </recommendedName>
</protein>
<dbReference type="PANTHER" id="PTHR23073">
    <property type="entry name" value="26S PROTEASOME REGULATORY SUBUNIT"/>
    <property type="match status" value="1"/>
</dbReference>
<evidence type="ECO:0000256" key="1">
    <source>
        <dbReference type="ARBA" id="ARBA00022741"/>
    </source>
</evidence>
<keyword evidence="1" id="KW-0547">Nucleotide-binding</keyword>
<dbReference type="EMBL" id="JAVRRA010009701">
    <property type="protein sequence ID" value="KAK5245880.1"/>
    <property type="molecule type" value="Genomic_DNA"/>
</dbReference>
<dbReference type="Proteomes" id="UP001357485">
    <property type="component" value="Unassembled WGS sequence"/>
</dbReference>
<dbReference type="InterPro" id="IPR027417">
    <property type="entry name" value="P-loop_NTPase"/>
</dbReference>
<keyword evidence="5" id="KW-1185">Reference proteome</keyword>